<evidence type="ECO:0000259" key="10">
    <source>
        <dbReference type="Pfam" id="PF02729"/>
    </source>
</evidence>
<feature type="binding site" evidence="8">
    <location>
        <begin position="71"/>
        <end position="74"/>
    </location>
    <ligand>
        <name>carbamoyl phosphate</name>
        <dbReference type="ChEBI" id="CHEBI:58228"/>
    </ligand>
</feature>
<gene>
    <name evidence="11" type="primary">argF</name>
    <name evidence="11" type="ORF">ACFQ38_15635</name>
</gene>
<evidence type="ECO:0000256" key="1">
    <source>
        <dbReference type="ARBA" id="ARBA00003822"/>
    </source>
</evidence>
<accession>A0ABW3U1A7</accession>
<evidence type="ECO:0000256" key="2">
    <source>
        <dbReference type="ARBA" id="ARBA00004975"/>
    </source>
</evidence>
<feature type="binding site" evidence="8">
    <location>
        <position position="244"/>
    </location>
    <ligand>
        <name>L-ornithine</name>
        <dbReference type="ChEBI" id="CHEBI:46911"/>
    </ligand>
</feature>
<comment type="function">
    <text evidence="1">Reversibly catalyzes the transfer of the carbamoyl group from carbamoyl phosphate (CP) to the N(epsilon) atom of ornithine (ORN) to produce L-citrulline.</text>
</comment>
<reference evidence="12" key="1">
    <citation type="journal article" date="2019" name="Int. J. Syst. Evol. Microbiol.">
        <title>The Global Catalogue of Microorganisms (GCM) 10K type strain sequencing project: providing services to taxonomists for standard genome sequencing and annotation.</title>
        <authorList>
            <consortium name="The Broad Institute Genomics Platform"/>
            <consortium name="The Broad Institute Genome Sequencing Center for Infectious Disease"/>
            <person name="Wu L."/>
            <person name="Ma J."/>
        </authorList>
    </citation>
    <scope>NUCLEOTIDE SEQUENCE [LARGE SCALE GENOMIC DNA]</scope>
    <source>
        <strain evidence="12">CCUG 53915</strain>
    </source>
</reference>
<evidence type="ECO:0000259" key="9">
    <source>
        <dbReference type="Pfam" id="PF00185"/>
    </source>
</evidence>
<dbReference type="InterPro" id="IPR036901">
    <property type="entry name" value="Asp/Orn_carbamoylTrfase_sf"/>
</dbReference>
<evidence type="ECO:0000313" key="12">
    <source>
        <dbReference type="Proteomes" id="UP001597231"/>
    </source>
</evidence>
<feature type="binding site" evidence="8">
    <location>
        <begin position="149"/>
        <end position="152"/>
    </location>
    <ligand>
        <name>carbamoyl phosphate</name>
        <dbReference type="ChEBI" id="CHEBI:58228"/>
    </ligand>
</feature>
<dbReference type="InterPro" id="IPR006130">
    <property type="entry name" value="Asp/Orn_carbamoylTrfase"/>
</dbReference>
<feature type="domain" description="Aspartate/ornithine carbamoyltransferase Asp/Orn-binding" evidence="9">
    <location>
        <begin position="169"/>
        <end position="322"/>
    </location>
</feature>
<evidence type="ECO:0000256" key="5">
    <source>
        <dbReference type="ARBA" id="ARBA00016634"/>
    </source>
</evidence>
<feature type="domain" description="Aspartate/ornithine carbamoyltransferase carbamoyl-P binding" evidence="10">
    <location>
        <begin position="22"/>
        <end position="162"/>
    </location>
</feature>
<dbReference type="PANTHER" id="PTHR45753">
    <property type="entry name" value="ORNITHINE CARBAMOYLTRANSFERASE, MITOCHONDRIAL"/>
    <property type="match status" value="1"/>
</dbReference>
<dbReference type="PANTHER" id="PTHR45753:SF3">
    <property type="entry name" value="ORNITHINE TRANSCARBAMYLASE, MITOCHONDRIAL"/>
    <property type="match status" value="1"/>
</dbReference>
<comment type="pathway">
    <text evidence="2">Amino-acid biosynthesis; L-arginine biosynthesis; L-arginine from L-ornithine and carbamoyl phosphate: step 1/3.</text>
</comment>
<keyword evidence="12" id="KW-1185">Reference proteome</keyword>
<proteinExistence type="inferred from homology"/>
<dbReference type="InterPro" id="IPR024904">
    <property type="entry name" value="OTCase_ArgI"/>
</dbReference>
<dbReference type="InterPro" id="IPR006132">
    <property type="entry name" value="Asp/Orn_carbamoyltranf_P-bd"/>
</dbReference>
<feature type="binding site" evidence="8">
    <location>
        <begin position="284"/>
        <end position="285"/>
    </location>
    <ligand>
        <name>carbamoyl phosphate</name>
        <dbReference type="ChEBI" id="CHEBI:58228"/>
    </ligand>
</feature>
<evidence type="ECO:0000256" key="3">
    <source>
        <dbReference type="ARBA" id="ARBA00007805"/>
    </source>
</evidence>
<feature type="binding site" evidence="8">
    <location>
        <position position="180"/>
    </location>
    <ligand>
        <name>L-ornithine</name>
        <dbReference type="ChEBI" id="CHEBI:46911"/>
    </ligand>
</feature>
<comment type="similarity">
    <text evidence="3 8">Belongs to the aspartate/ornithine carbamoyltransferase superfamily. OTCase family.</text>
</comment>
<dbReference type="RefSeq" id="WP_381482064.1">
    <property type="nucleotide sequence ID" value="NZ_JBHTLT010000125.1"/>
</dbReference>
<evidence type="ECO:0000256" key="7">
    <source>
        <dbReference type="ARBA" id="ARBA00048772"/>
    </source>
</evidence>
<dbReference type="Pfam" id="PF00185">
    <property type="entry name" value="OTCace"/>
    <property type="match status" value="1"/>
</dbReference>
<comment type="caution">
    <text evidence="11">The sequence shown here is derived from an EMBL/GenBank/DDBJ whole genome shotgun (WGS) entry which is preliminary data.</text>
</comment>
<dbReference type="PRINTS" id="PR00102">
    <property type="entry name" value="OTCASE"/>
</dbReference>
<dbReference type="Proteomes" id="UP001597231">
    <property type="component" value="Unassembled WGS sequence"/>
</dbReference>
<feature type="binding site" evidence="8">
    <location>
        <position position="312"/>
    </location>
    <ligand>
        <name>carbamoyl phosphate</name>
        <dbReference type="ChEBI" id="CHEBI:58228"/>
    </ligand>
</feature>
<dbReference type="Pfam" id="PF02729">
    <property type="entry name" value="OTCace_N"/>
    <property type="match status" value="1"/>
</dbReference>
<dbReference type="GO" id="GO:0004585">
    <property type="term" value="F:ornithine carbamoyltransferase activity"/>
    <property type="evidence" value="ECO:0007669"/>
    <property type="project" value="UniProtKB-EC"/>
</dbReference>
<comment type="catalytic activity">
    <reaction evidence="7 8">
        <text>carbamoyl phosphate + L-ornithine = L-citrulline + phosphate + H(+)</text>
        <dbReference type="Rhea" id="RHEA:19513"/>
        <dbReference type="ChEBI" id="CHEBI:15378"/>
        <dbReference type="ChEBI" id="CHEBI:43474"/>
        <dbReference type="ChEBI" id="CHEBI:46911"/>
        <dbReference type="ChEBI" id="CHEBI:57743"/>
        <dbReference type="ChEBI" id="CHEBI:58228"/>
        <dbReference type="EC" id="2.1.3.3"/>
    </reaction>
</comment>
<evidence type="ECO:0000313" key="11">
    <source>
        <dbReference type="EMBL" id="MFD1206527.1"/>
    </source>
</evidence>
<sequence length="325" mass="35469">MIKLPLSALNIEEKIEKSLKGRDFLTLLDFTTEEITYLLHKAYVMKQEATKGNLPPALAGKTLGMIFEKHSTRTRISFEVGMIQLGGHAMFMNAKDLQIGRGESVYDTGHVLSEYLDGVMIRANSHEMVKELAKHTSVPVINGLTDLFHPCQAMADLLTMIECKGAIAGLKLAYVGDGNNVAHSLIIGAAHMGMHVAVATPAGYECNGEIVVKAKELASHNGGSIVETNDPIEAVIDADIVYTDVWTSMGQEDETEKRLQDFAGFQINDELIVHAKSDFVFLHCLPAHREEEVSASVIDGPNSFVFQQAGNRLHAQKAILAAVIE</sequence>
<evidence type="ECO:0000256" key="4">
    <source>
        <dbReference type="ARBA" id="ARBA00013007"/>
    </source>
</evidence>
<protein>
    <recommendedName>
        <fullName evidence="5 8">Ornithine carbamoyltransferase</fullName>
        <shortName evidence="8">OTCase</shortName>
        <ecNumber evidence="4 8">2.1.3.3</ecNumber>
    </recommendedName>
</protein>
<feature type="binding site" evidence="8">
    <location>
        <position position="122"/>
    </location>
    <ligand>
        <name>carbamoyl phosphate</name>
        <dbReference type="ChEBI" id="CHEBI:58228"/>
    </ligand>
</feature>
<organism evidence="11 12">
    <name type="scientific">Sporosarcina contaminans</name>
    <dbReference type="NCBI Taxonomy" id="633403"/>
    <lineage>
        <taxon>Bacteria</taxon>
        <taxon>Bacillati</taxon>
        <taxon>Bacillota</taxon>
        <taxon>Bacilli</taxon>
        <taxon>Bacillales</taxon>
        <taxon>Caryophanaceae</taxon>
        <taxon>Sporosarcina</taxon>
    </lineage>
</organism>
<dbReference type="HAMAP" id="MF_01109">
    <property type="entry name" value="OTCase"/>
    <property type="match status" value="1"/>
</dbReference>
<evidence type="ECO:0000256" key="8">
    <source>
        <dbReference type="HAMAP-Rule" id="MF_01109"/>
    </source>
</evidence>
<dbReference type="Gene3D" id="3.40.50.1370">
    <property type="entry name" value="Aspartate/ornithine carbamoyltransferase"/>
    <property type="match status" value="2"/>
</dbReference>
<dbReference type="EC" id="2.1.3.3" evidence="4 8"/>
<evidence type="ECO:0000256" key="6">
    <source>
        <dbReference type="ARBA" id="ARBA00022679"/>
    </source>
</evidence>
<feature type="binding site" evidence="8">
    <location>
        <begin position="248"/>
        <end position="249"/>
    </location>
    <ligand>
        <name>L-ornithine</name>
        <dbReference type="ChEBI" id="CHEBI:46911"/>
    </ligand>
</feature>
<dbReference type="NCBIfam" id="TIGR00658">
    <property type="entry name" value="orni_carb_tr"/>
    <property type="match status" value="1"/>
</dbReference>
<feature type="binding site" evidence="8">
    <location>
        <position position="98"/>
    </location>
    <ligand>
        <name>carbamoyl phosphate</name>
        <dbReference type="ChEBI" id="CHEBI:58228"/>
    </ligand>
</feature>
<dbReference type="InterPro" id="IPR002292">
    <property type="entry name" value="Orn/put_carbamltrans"/>
</dbReference>
<keyword evidence="8" id="KW-0963">Cytoplasm</keyword>
<dbReference type="InterPro" id="IPR006131">
    <property type="entry name" value="Asp_carbamoyltransf_Asp/Orn-bd"/>
</dbReference>
<dbReference type="EMBL" id="JBHTLT010000125">
    <property type="protein sequence ID" value="MFD1206527.1"/>
    <property type="molecule type" value="Genomic_DNA"/>
</dbReference>
<dbReference type="SUPFAM" id="SSF53671">
    <property type="entry name" value="Aspartate/ornithine carbamoyltransferase"/>
    <property type="match status" value="1"/>
</dbReference>
<dbReference type="NCBIfam" id="NF001986">
    <property type="entry name" value="PRK00779.1"/>
    <property type="match status" value="1"/>
</dbReference>
<comment type="subcellular location">
    <subcellularLocation>
        <location evidence="8">Cytoplasm</location>
    </subcellularLocation>
</comment>
<keyword evidence="6 8" id="KW-0808">Transferase</keyword>
<dbReference type="PRINTS" id="PR00100">
    <property type="entry name" value="AOTCASE"/>
</dbReference>
<name>A0ABW3U1A7_9BACL</name>
<dbReference type="PROSITE" id="PS00097">
    <property type="entry name" value="CARBAMOYLTRANSFERASE"/>
    <property type="match status" value="1"/>
</dbReference>